<evidence type="ECO:0000313" key="2">
    <source>
        <dbReference type="EMBL" id="PKQ60158.1"/>
    </source>
</evidence>
<keyword evidence="3" id="KW-1185">Reference proteome</keyword>
<evidence type="ECO:0000259" key="1">
    <source>
        <dbReference type="Pfam" id="PF01609"/>
    </source>
</evidence>
<dbReference type="GO" id="GO:0003677">
    <property type="term" value="F:DNA binding"/>
    <property type="evidence" value="ECO:0007669"/>
    <property type="project" value="InterPro"/>
</dbReference>
<dbReference type="EMBL" id="MVDE01000088">
    <property type="protein sequence ID" value="PKQ60158.1"/>
    <property type="molecule type" value="Genomic_DNA"/>
</dbReference>
<proteinExistence type="predicted"/>
<dbReference type="InterPro" id="IPR002559">
    <property type="entry name" value="Transposase_11"/>
</dbReference>
<dbReference type="SUPFAM" id="SSF53098">
    <property type="entry name" value="Ribonuclease H-like"/>
    <property type="match status" value="1"/>
</dbReference>
<dbReference type="Proteomes" id="UP000233618">
    <property type="component" value="Unassembled WGS sequence"/>
</dbReference>
<protein>
    <recommendedName>
        <fullName evidence="1">Transposase IS4-like domain-containing protein</fullName>
    </recommendedName>
</protein>
<feature type="domain" description="Transposase IS4-like" evidence="1">
    <location>
        <begin position="126"/>
        <end position="322"/>
    </location>
</feature>
<sequence>MSGVNKWQYDFIQTVLHLFMSIKGRINFLQLSRYSDFGEQHFRNQFEKEFDFLNFNIELSLEHASEDSILAFDPSYVSKSGKRTPGVGYFWSGCAGRSKWGLEVGGIGVIDLSNHTSLHLEAIQTPSSFDSKSLLDHYAEVLISRSEKLFRISKYIAVDAYFSKEPFVGKMTQEGFHTISRLRDDANLRYLFKGEQSEGRGRPKQYDGKVDYKNLNQQHAMLIEKTDNSETYQMIVNSVALKREINLVIVRTKKRKYWSHKLYFSTDLNLPAMDVLRYYRGRFQIEFTYRDGKQHTAMDNCQARSENKIHFHINTSLTAVNIAKVSHWLNTNKSERTAFSMSDIKTLHHNQLLMDRFLIVFGINPNTKKNKEKVRQLNNFGLIAA</sequence>
<accession>A0A2N3HQ31</accession>
<comment type="caution">
    <text evidence="2">The sequence shown here is derived from an EMBL/GenBank/DDBJ whole genome shotgun (WGS) entry which is preliminary data.</text>
</comment>
<dbReference type="InterPro" id="IPR012337">
    <property type="entry name" value="RNaseH-like_sf"/>
</dbReference>
<name>A0A2N3HQ31_9BACT</name>
<organism evidence="2 3">
    <name type="scientific">Labilibaculum manganireducens</name>
    <dbReference type="NCBI Taxonomy" id="1940525"/>
    <lineage>
        <taxon>Bacteria</taxon>
        <taxon>Pseudomonadati</taxon>
        <taxon>Bacteroidota</taxon>
        <taxon>Bacteroidia</taxon>
        <taxon>Marinilabiliales</taxon>
        <taxon>Marinifilaceae</taxon>
        <taxon>Labilibaculum</taxon>
    </lineage>
</organism>
<evidence type="ECO:0000313" key="3">
    <source>
        <dbReference type="Proteomes" id="UP000233618"/>
    </source>
</evidence>
<dbReference type="Pfam" id="PF01609">
    <property type="entry name" value="DDE_Tnp_1"/>
    <property type="match status" value="1"/>
</dbReference>
<dbReference type="GO" id="GO:0006313">
    <property type="term" value="P:DNA transposition"/>
    <property type="evidence" value="ECO:0007669"/>
    <property type="project" value="InterPro"/>
</dbReference>
<reference evidence="2 3" key="1">
    <citation type="journal article" date="2017" name="Front. Microbiol.">
        <title>Labilibaculum manganireducens gen. nov., sp. nov. and Labilibaculum filiforme sp. nov., Novel Bacteroidetes Isolated from Subsurface Sediments of the Baltic Sea.</title>
        <authorList>
            <person name="Vandieken V."/>
            <person name="Marshall I.P."/>
            <person name="Niemann H."/>
            <person name="Engelen B."/>
            <person name="Cypionka H."/>
        </authorList>
    </citation>
    <scope>NUCLEOTIDE SEQUENCE [LARGE SCALE GENOMIC DNA]</scope>
    <source>
        <strain evidence="2 3">59.10-2M</strain>
    </source>
</reference>
<gene>
    <name evidence="2" type="ORF">BZG01_21250</name>
</gene>
<dbReference type="AlphaFoldDB" id="A0A2N3HQ31"/>
<dbReference type="GO" id="GO:0004803">
    <property type="term" value="F:transposase activity"/>
    <property type="evidence" value="ECO:0007669"/>
    <property type="project" value="InterPro"/>
</dbReference>